<organism evidence="5 6">
    <name type="scientific">Photobacterium lipolyticum</name>
    <dbReference type="NCBI Taxonomy" id="266810"/>
    <lineage>
        <taxon>Bacteria</taxon>
        <taxon>Pseudomonadati</taxon>
        <taxon>Pseudomonadota</taxon>
        <taxon>Gammaproteobacteria</taxon>
        <taxon>Vibrionales</taxon>
        <taxon>Vibrionaceae</taxon>
        <taxon>Photobacterium</taxon>
    </lineage>
</organism>
<dbReference type="Pfam" id="PF01168">
    <property type="entry name" value="Ala_racemase_N"/>
    <property type="match status" value="1"/>
</dbReference>
<evidence type="ECO:0000259" key="4">
    <source>
        <dbReference type="Pfam" id="PF01168"/>
    </source>
</evidence>
<keyword evidence="6" id="KW-1185">Reference proteome</keyword>
<comment type="caution">
    <text evidence="5">The sequence shown here is derived from an EMBL/GenBank/DDBJ whole genome shotgun (WGS) entry which is preliminary data.</text>
</comment>
<dbReference type="GO" id="GO:0005829">
    <property type="term" value="C:cytosol"/>
    <property type="evidence" value="ECO:0007669"/>
    <property type="project" value="TreeGrafter"/>
</dbReference>
<dbReference type="AlphaFoldDB" id="A0A2T3MVX7"/>
<dbReference type="InterPro" id="IPR001608">
    <property type="entry name" value="Ala_racemase_N"/>
</dbReference>
<dbReference type="Proteomes" id="UP000240904">
    <property type="component" value="Unassembled WGS sequence"/>
</dbReference>
<accession>A0A2T3MVX7</accession>
<dbReference type="GO" id="GO:0030170">
    <property type="term" value="F:pyridoxal phosphate binding"/>
    <property type="evidence" value="ECO:0007669"/>
    <property type="project" value="TreeGrafter"/>
</dbReference>
<gene>
    <name evidence="5" type="ORF">C9I89_15655</name>
</gene>
<dbReference type="OrthoDB" id="504078at2"/>
<dbReference type="PANTHER" id="PTHR30511:SF3">
    <property type="entry name" value="LYSINE RACEMASE"/>
    <property type="match status" value="1"/>
</dbReference>
<dbReference type="PANTHER" id="PTHR30511">
    <property type="entry name" value="ALANINE RACEMASE"/>
    <property type="match status" value="1"/>
</dbReference>
<keyword evidence="2" id="KW-0663">Pyridoxal phosphate</keyword>
<sequence length="356" mass="38749">MFKYPCLSIDLTVIESNTRNLIQLCKERGVDPVGITKLTCGAPEVAQAMIAGGISIIGDSRIENLKKQKNIPIKKMLLRLPAISEAREVVRYADISLNSEQNTLQALSDIAVEENKIHEIIIMHDLGDLREGCFNKEDTFQLARKVLSLPGLKLTGIGSNLACYGGVEPTNKNQNDLIHIAEDIEKDLNIKFSVISGASSSGLFLLAAGELPARINQLRLGASLIMGIGLNDDPIPETSQQAMKLQVEVIEIKEKPSVPINSTALDAFGNKPVFVDRGDRKRAICAIGKQDIDISEITPDDEDIIVIGGSSDHLILDISDSKENHNVGGIISFSLSYGGVLQCMTSEFVHKNYICK</sequence>
<dbReference type="CDD" id="cd06815">
    <property type="entry name" value="PLPDE_III_AR_like_1"/>
    <property type="match status" value="1"/>
</dbReference>
<reference evidence="5 6" key="1">
    <citation type="submission" date="2018-03" db="EMBL/GenBank/DDBJ databases">
        <title>Whole genome sequencing of Histamine producing bacteria.</title>
        <authorList>
            <person name="Butler K."/>
        </authorList>
    </citation>
    <scope>NUCLEOTIDE SEQUENCE [LARGE SCALE GENOMIC DNA]</scope>
    <source>
        <strain evidence="5 6">DSM 16190</strain>
    </source>
</reference>
<dbReference type="InterPro" id="IPR000821">
    <property type="entry name" value="Ala_racemase"/>
</dbReference>
<proteinExistence type="predicted"/>
<evidence type="ECO:0000313" key="6">
    <source>
        <dbReference type="Proteomes" id="UP000240904"/>
    </source>
</evidence>
<dbReference type="EMBL" id="PYMC01000011">
    <property type="protein sequence ID" value="PSW04090.1"/>
    <property type="molecule type" value="Genomic_DNA"/>
</dbReference>
<dbReference type="InterPro" id="IPR029066">
    <property type="entry name" value="PLP-binding_barrel"/>
</dbReference>
<evidence type="ECO:0000256" key="3">
    <source>
        <dbReference type="ARBA" id="ARBA00023235"/>
    </source>
</evidence>
<dbReference type="GO" id="GO:0008784">
    <property type="term" value="F:alanine racemase activity"/>
    <property type="evidence" value="ECO:0007669"/>
    <property type="project" value="TreeGrafter"/>
</dbReference>
<protein>
    <submittedName>
        <fullName evidence="5">Alanine racemase</fullName>
    </submittedName>
</protein>
<dbReference type="SUPFAM" id="SSF51419">
    <property type="entry name" value="PLP-binding barrel"/>
    <property type="match status" value="1"/>
</dbReference>
<feature type="domain" description="Alanine racemase N-terminal" evidence="4">
    <location>
        <begin position="9"/>
        <end position="226"/>
    </location>
</feature>
<keyword evidence="3" id="KW-0413">Isomerase</keyword>
<evidence type="ECO:0000256" key="1">
    <source>
        <dbReference type="ARBA" id="ARBA00001933"/>
    </source>
</evidence>
<comment type="cofactor">
    <cofactor evidence="1">
        <name>pyridoxal 5'-phosphate</name>
        <dbReference type="ChEBI" id="CHEBI:597326"/>
    </cofactor>
</comment>
<evidence type="ECO:0000256" key="2">
    <source>
        <dbReference type="ARBA" id="ARBA00022898"/>
    </source>
</evidence>
<dbReference type="RefSeq" id="WP_107284261.1">
    <property type="nucleotide sequence ID" value="NZ_PYMC01000011.1"/>
</dbReference>
<evidence type="ECO:0000313" key="5">
    <source>
        <dbReference type="EMBL" id="PSW04090.1"/>
    </source>
</evidence>
<name>A0A2T3MVX7_9GAMM</name>
<dbReference type="Gene3D" id="3.20.20.10">
    <property type="entry name" value="Alanine racemase"/>
    <property type="match status" value="1"/>
</dbReference>